<feature type="domain" description="Saposin B-type" evidence="5">
    <location>
        <begin position="919"/>
        <end position="1014"/>
    </location>
</feature>
<evidence type="ECO:0000256" key="4">
    <source>
        <dbReference type="SAM" id="MobiDB-lite"/>
    </source>
</evidence>
<dbReference type="SUPFAM" id="SSF48403">
    <property type="entry name" value="Ankyrin repeat"/>
    <property type="match status" value="1"/>
</dbReference>
<feature type="repeat" description="ANK" evidence="3">
    <location>
        <begin position="1040"/>
        <end position="1072"/>
    </location>
</feature>
<evidence type="ECO:0000256" key="2">
    <source>
        <dbReference type="ARBA" id="ARBA00023157"/>
    </source>
</evidence>
<name>A0A1B8AQF4_FUSPO</name>
<dbReference type="InterPro" id="IPR008139">
    <property type="entry name" value="SaposinB_dom"/>
</dbReference>
<evidence type="ECO:0000259" key="5">
    <source>
        <dbReference type="PROSITE" id="PS50015"/>
    </source>
</evidence>
<dbReference type="SMART" id="SM00248">
    <property type="entry name" value="ANK"/>
    <property type="match status" value="5"/>
</dbReference>
<dbReference type="EMBL" id="LYXU01000003">
    <property type="protein sequence ID" value="OBS22765.1"/>
    <property type="molecule type" value="Genomic_DNA"/>
</dbReference>
<evidence type="ECO:0000313" key="8">
    <source>
        <dbReference type="Proteomes" id="UP000091967"/>
    </source>
</evidence>
<keyword evidence="2" id="KW-1015">Disulfide bond</keyword>
<dbReference type="InterPro" id="IPR027417">
    <property type="entry name" value="P-loop_NTPase"/>
</dbReference>
<dbReference type="PROSITE" id="PS50015">
    <property type="entry name" value="SAP_B"/>
    <property type="match status" value="1"/>
</dbReference>
<dbReference type="PROSITE" id="PS50088">
    <property type="entry name" value="ANK_REPEAT"/>
    <property type="match status" value="1"/>
</dbReference>
<dbReference type="Proteomes" id="UP000091967">
    <property type="component" value="Unassembled WGS sequence"/>
</dbReference>
<dbReference type="OMA" id="EFREWED"/>
<sequence>MTSSKPSKKGDGGCFGLLSSCFRTQQKEEPIPLKAQKPAAEALTSSADQSQLVTYSPGLPPISHAVVPTDKERTKDLWQEAFDQLDDASDKKSIDVNVNKPGEKFDIDGLVHLIQGHEETFKERSVKITIGDQDIFWRDCAKRTVSCIKTCGDIAMPFAPEPSSIVWSAVKVLLNAHVDQCENLIAILGCAEKALRLVRVGAICDRAFLQIGLTEGSQSFELMRAALVKMYKTILLLLIHAKEQLNETSAISQFCKALWNPGEADGLIKDLHTAEQELNTCMQACNQELSVANNREVQERLQSLDERICYIDRGVSKILSDMEDQQMRNALNYISDVHVGNQHIERRKNRTEGTGKWLLNDEVFREWENTSSSALLWLRGDAGAGKSTLASHIVDRYWNNGSKASVPTDEGFAFFYFRKTNQDGGDQVLNVLRSFVRQLATISNYPEKMVAFLIQRCKDMEKSQQPFDKSLCEESLLQLINLLPRTVIVLDGLDEFDKEDMKIIMQIMVELLGESQRPLKMFISSRDRPDIRSSLSNARKMLATITVADKNEPDIEKFVKKRVKEIGEDWGQEVRDKVERRLCTESGGMFRWAFLQVEQLKDLGSDDAIMNRIGRLPKGLEQAYDELYEKDELIDRMYLERAVRWTMYALQPLSTEELLAAVRFGTSDDNSVVELKTMGSVSERQFETLCRYLIVKDIKGNWKFPHASVQEYFLDKHGGWAGQNGKAEITKLSLLLVRKASLEPPDWAVKIVEAEMAAREVFWAEEANHEPSARGHVEKQLEMEAQGSTKNSGSENIATDPVNSLWLYVSKYWFSHVKLIQCDIKNYPEISQLLHYFMVDGEREYQNWVKYYPAAASIFVVAEYLVGGLRPTSMAVLGLIVLGIYPAAMQWGEDCLESNPECTNAEDYSILSLVVKHGPDVLCRQLIGLGSDINRIVRKGSTSALEVALKQGKKSCAITLLEHGADPNLDTCSHSLCCAIVNCYDKVLLDLLLNKGANPEAICRICNWECPLIAAAKMDNTEAAVTLIDAGARLDFPGGRHGTPLLQAAKSGSLQVAKLLVGRGADVDVQTGERYGGVLAAAFCNGKSEMLAYLIEEAEADPYRLIFDLVTKKPVVYDFYDDNCYEEQRKKMAAYLLINQHLEVNDSRVQEMVNMPELEMAKPLLEIIEVERCNRVGN</sequence>
<dbReference type="InterPro" id="IPR002110">
    <property type="entry name" value="Ankyrin_rpt"/>
</dbReference>
<dbReference type="InterPro" id="IPR007111">
    <property type="entry name" value="NACHT_NTPase"/>
</dbReference>
<comment type="caution">
    <text evidence="7">The sequence shown here is derived from an EMBL/GenBank/DDBJ whole genome shotgun (WGS) entry which is preliminary data.</text>
</comment>
<dbReference type="Pfam" id="PF12796">
    <property type="entry name" value="Ank_2"/>
    <property type="match status" value="1"/>
</dbReference>
<organism evidence="7 8">
    <name type="scientific">Fusarium poae</name>
    <dbReference type="NCBI Taxonomy" id="36050"/>
    <lineage>
        <taxon>Eukaryota</taxon>
        <taxon>Fungi</taxon>
        <taxon>Dikarya</taxon>
        <taxon>Ascomycota</taxon>
        <taxon>Pezizomycotina</taxon>
        <taxon>Sordariomycetes</taxon>
        <taxon>Hypocreomycetidae</taxon>
        <taxon>Hypocreales</taxon>
        <taxon>Nectriaceae</taxon>
        <taxon>Fusarium</taxon>
    </lineage>
</organism>
<feature type="region of interest" description="Disordered" evidence="4">
    <location>
        <begin position="29"/>
        <end position="48"/>
    </location>
</feature>
<keyword evidence="1" id="KW-0677">Repeat</keyword>
<keyword evidence="8" id="KW-1185">Reference proteome</keyword>
<dbReference type="AlphaFoldDB" id="A0A1B8AQF4"/>
<proteinExistence type="predicted"/>
<accession>A0A1B8AQF4</accession>
<keyword evidence="3" id="KW-0040">ANK repeat</keyword>
<dbReference type="PANTHER" id="PTHR10039:SF17">
    <property type="entry name" value="FUNGAL STAND N-TERMINAL GOODBYE DOMAIN-CONTAINING PROTEIN-RELATED"/>
    <property type="match status" value="1"/>
</dbReference>
<evidence type="ECO:0000313" key="7">
    <source>
        <dbReference type="EMBL" id="OBS22765.1"/>
    </source>
</evidence>
<reference evidence="7 8" key="1">
    <citation type="submission" date="2016-06" db="EMBL/GenBank/DDBJ databases">
        <title>Living apart together: crosstalk between the core and supernumerary genomes in a fungal plant pathogen.</title>
        <authorList>
            <person name="Vanheule A."/>
            <person name="Audenaert K."/>
            <person name="Warris S."/>
            <person name="Van De Geest H."/>
            <person name="Schijlen E."/>
            <person name="Hofte M."/>
            <person name="De Saeger S."/>
            <person name="Haesaert G."/>
            <person name="Waalwijk C."/>
            <person name="Van Der Lee T."/>
        </authorList>
    </citation>
    <scope>NUCLEOTIDE SEQUENCE [LARGE SCALE GENOMIC DNA]</scope>
    <source>
        <strain evidence="7 8">2516</strain>
    </source>
</reference>
<evidence type="ECO:0000259" key="6">
    <source>
        <dbReference type="PROSITE" id="PS50837"/>
    </source>
</evidence>
<feature type="domain" description="NACHT" evidence="6">
    <location>
        <begin position="374"/>
        <end position="526"/>
    </location>
</feature>
<dbReference type="PROSITE" id="PS50837">
    <property type="entry name" value="NACHT"/>
    <property type="match status" value="1"/>
</dbReference>
<dbReference type="InterPro" id="IPR056884">
    <property type="entry name" value="NPHP3-like_N"/>
</dbReference>
<gene>
    <name evidence="7" type="ORF">FPOA_09093</name>
</gene>
<dbReference type="Pfam" id="PF24883">
    <property type="entry name" value="NPHP3_N"/>
    <property type="match status" value="1"/>
</dbReference>
<protein>
    <recommendedName>
        <fullName evidence="9">NACHT domain-containing protein</fullName>
    </recommendedName>
</protein>
<dbReference type="SUPFAM" id="SSF52540">
    <property type="entry name" value="P-loop containing nucleoside triphosphate hydrolases"/>
    <property type="match status" value="1"/>
</dbReference>
<evidence type="ECO:0008006" key="9">
    <source>
        <dbReference type="Google" id="ProtNLM"/>
    </source>
</evidence>
<dbReference type="Gene3D" id="3.40.50.300">
    <property type="entry name" value="P-loop containing nucleotide triphosphate hydrolases"/>
    <property type="match status" value="1"/>
</dbReference>
<evidence type="ECO:0000256" key="1">
    <source>
        <dbReference type="ARBA" id="ARBA00022737"/>
    </source>
</evidence>
<dbReference type="PROSITE" id="PS50297">
    <property type="entry name" value="ANK_REP_REGION"/>
    <property type="match status" value="1"/>
</dbReference>
<evidence type="ECO:0000256" key="3">
    <source>
        <dbReference type="PROSITE-ProRule" id="PRU00023"/>
    </source>
</evidence>
<dbReference type="Gene3D" id="1.25.40.20">
    <property type="entry name" value="Ankyrin repeat-containing domain"/>
    <property type="match status" value="2"/>
</dbReference>
<dbReference type="InterPro" id="IPR036770">
    <property type="entry name" value="Ankyrin_rpt-contain_sf"/>
</dbReference>
<dbReference type="PANTHER" id="PTHR10039">
    <property type="entry name" value="AMELOGENIN"/>
    <property type="match status" value="1"/>
</dbReference>
<dbReference type="STRING" id="36050.A0A1B8AQF4"/>